<sequence>MTAHFRVRGDVAVLVPAAGMGVRLGPGAPKALRLLRGEPLLVHAVRRVALAPSVGCIVVAAPADAVDDVTVLLSSIVAGETCVAAEPALVTSGAFDGSVALDGSGALDGAGASGGFGAAPGVRLIVVAGGASRQASVAAALAAVPDEFGIVLVHDAARALTPPELVEAVADAVRGGHGAVIPVLAVVDTIKQVDNSGVVVGTVDRSVLRAVQTPQGFRRDVLTSAHAAAVDEHTDDAGMAEKIGVAVHTVPGSEAAMKITRPFDLAVAELLF</sequence>
<keyword evidence="6 7" id="KW-0414">Isoprene biosynthesis</keyword>
<accession>A0ABV9VYH6</accession>
<dbReference type="InterPro" id="IPR050088">
    <property type="entry name" value="IspD/TarI_cytidylyltransf_bact"/>
</dbReference>
<proteinExistence type="inferred from homology"/>
<evidence type="ECO:0000256" key="7">
    <source>
        <dbReference type="HAMAP-Rule" id="MF_00108"/>
    </source>
</evidence>
<feature type="site" description="Positions MEP for the nucleophilic attack" evidence="7">
    <location>
        <position position="258"/>
    </location>
</feature>
<dbReference type="EMBL" id="JBHSIU010000028">
    <property type="protein sequence ID" value="MFC5000789.1"/>
    <property type="molecule type" value="Genomic_DNA"/>
</dbReference>
<dbReference type="Pfam" id="PF01128">
    <property type="entry name" value="IspD"/>
    <property type="match status" value="2"/>
</dbReference>
<keyword evidence="9" id="KW-1185">Reference proteome</keyword>
<dbReference type="HAMAP" id="MF_00108">
    <property type="entry name" value="IspD"/>
    <property type="match status" value="1"/>
</dbReference>
<gene>
    <name evidence="7" type="primary">ispD</name>
    <name evidence="8" type="ORF">ACFPIJ_23485</name>
</gene>
<dbReference type="InterPro" id="IPR029044">
    <property type="entry name" value="Nucleotide-diphossugar_trans"/>
</dbReference>
<dbReference type="GO" id="GO:0016779">
    <property type="term" value="F:nucleotidyltransferase activity"/>
    <property type="evidence" value="ECO:0007669"/>
    <property type="project" value="UniProtKB-KW"/>
</dbReference>
<dbReference type="RefSeq" id="WP_380117322.1">
    <property type="nucleotide sequence ID" value="NZ_JBHSIU010000028.1"/>
</dbReference>
<comment type="similarity">
    <text evidence="3 7">Belongs to the IspD/TarI cytidylyltransferase family. IspD subfamily.</text>
</comment>
<dbReference type="Gene3D" id="3.90.550.10">
    <property type="entry name" value="Spore Coat Polysaccharide Biosynthesis Protein SpsA, Chain A"/>
    <property type="match status" value="1"/>
</dbReference>
<evidence type="ECO:0000313" key="8">
    <source>
        <dbReference type="EMBL" id="MFC5000789.1"/>
    </source>
</evidence>
<evidence type="ECO:0000256" key="1">
    <source>
        <dbReference type="ARBA" id="ARBA00001282"/>
    </source>
</evidence>
<evidence type="ECO:0000256" key="2">
    <source>
        <dbReference type="ARBA" id="ARBA00004787"/>
    </source>
</evidence>
<evidence type="ECO:0000256" key="4">
    <source>
        <dbReference type="ARBA" id="ARBA00022679"/>
    </source>
</evidence>
<feature type="site" description="Transition state stabilizer" evidence="7">
    <location>
        <position position="30"/>
    </location>
</feature>
<evidence type="ECO:0000256" key="5">
    <source>
        <dbReference type="ARBA" id="ARBA00022695"/>
    </source>
</evidence>
<dbReference type="SUPFAM" id="SSF53448">
    <property type="entry name" value="Nucleotide-diphospho-sugar transferases"/>
    <property type="match status" value="1"/>
</dbReference>
<dbReference type="PANTHER" id="PTHR32125:SF4">
    <property type="entry name" value="2-C-METHYL-D-ERYTHRITOL 4-PHOSPHATE CYTIDYLYLTRANSFERASE, CHLOROPLASTIC"/>
    <property type="match status" value="1"/>
</dbReference>
<dbReference type="EC" id="2.7.7.60" evidence="7"/>
<comment type="function">
    <text evidence="7">Catalyzes the formation of 4-diphosphocytidyl-2-C-methyl-D-erythritol from CTP and 2-C-methyl-D-erythritol 4-phosphate (MEP).</text>
</comment>
<name>A0ABV9VYH6_9ACTN</name>
<comment type="pathway">
    <text evidence="2 7">Isoprenoid biosynthesis; isopentenyl diphosphate biosynthesis via DXP pathway; isopentenyl diphosphate from 1-deoxy-D-xylulose 5-phosphate: step 2/6.</text>
</comment>
<keyword evidence="5 7" id="KW-0548">Nucleotidyltransferase</keyword>
<evidence type="ECO:0000256" key="6">
    <source>
        <dbReference type="ARBA" id="ARBA00023229"/>
    </source>
</evidence>
<comment type="catalytic activity">
    <reaction evidence="1 7">
        <text>2-C-methyl-D-erythritol 4-phosphate + CTP + H(+) = 4-CDP-2-C-methyl-D-erythritol + diphosphate</text>
        <dbReference type="Rhea" id="RHEA:13429"/>
        <dbReference type="ChEBI" id="CHEBI:15378"/>
        <dbReference type="ChEBI" id="CHEBI:33019"/>
        <dbReference type="ChEBI" id="CHEBI:37563"/>
        <dbReference type="ChEBI" id="CHEBI:57823"/>
        <dbReference type="ChEBI" id="CHEBI:58262"/>
        <dbReference type="EC" id="2.7.7.60"/>
    </reaction>
</comment>
<organism evidence="8 9">
    <name type="scientific">Dactylosporangium cerinum</name>
    <dbReference type="NCBI Taxonomy" id="1434730"/>
    <lineage>
        <taxon>Bacteria</taxon>
        <taxon>Bacillati</taxon>
        <taxon>Actinomycetota</taxon>
        <taxon>Actinomycetes</taxon>
        <taxon>Micromonosporales</taxon>
        <taxon>Micromonosporaceae</taxon>
        <taxon>Dactylosporangium</taxon>
    </lineage>
</organism>
<keyword evidence="4 7" id="KW-0808">Transferase</keyword>
<dbReference type="InterPro" id="IPR001228">
    <property type="entry name" value="IspD"/>
</dbReference>
<dbReference type="InterPro" id="IPR018294">
    <property type="entry name" value="ISPD_synthase_CS"/>
</dbReference>
<dbReference type="InterPro" id="IPR034683">
    <property type="entry name" value="IspD/TarI"/>
</dbReference>
<feature type="site" description="Transition state stabilizer" evidence="7">
    <location>
        <position position="23"/>
    </location>
</feature>
<dbReference type="CDD" id="cd02516">
    <property type="entry name" value="CDP-ME_synthetase"/>
    <property type="match status" value="1"/>
</dbReference>
<feature type="site" description="Positions MEP for the nucleophilic attack" evidence="7">
    <location>
        <position position="205"/>
    </location>
</feature>
<protein>
    <recommendedName>
        <fullName evidence="7">2-C-methyl-D-erythritol 4-phosphate cytidylyltransferase</fullName>
        <ecNumber evidence="7">2.7.7.60</ecNumber>
    </recommendedName>
    <alternativeName>
        <fullName evidence="7">4-diphosphocytidyl-2C-methyl-D-erythritol synthase</fullName>
    </alternativeName>
    <alternativeName>
        <fullName evidence="7">MEP cytidylyltransferase</fullName>
        <shortName evidence="7">MCT</shortName>
    </alternativeName>
</protein>
<dbReference type="PANTHER" id="PTHR32125">
    <property type="entry name" value="2-C-METHYL-D-ERYTHRITOL 4-PHOSPHATE CYTIDYLYLTRANSFERASE, CHLOROPLASTIC"/>
    <property type="match status" value="1"/>
</dbReference>
<comment type="caution">
    <text evidence="8">The sequence shown here is derived from an EMBL/GenBank/DDBJ whole genome shotgun (WGS) entry which is preliminary data.</text>
</comment>
<dbReference type="PROSITE" id="PS01295">
    <property type="entry name" value="ISPD"/>
    <property type="match status" value="1"/>
</dbReference>
<dbReference type="Proteomes" id="UP001595912">
    <property type="component" value="Unassembled WGS sequence"/>
</dbReference>
<evidence type="ECO:0000256" key="3">
    <source>
        <dbReference type="ARBA" id="ARBA00009789"/>
    </source>
</evidence>
<reference evidence="9" key="1">
    <citation type="journal article" date="2019" name="Int. J. Syst. Evol. Microbiol.">
        <title>The Global Catalogue of Microorganisms (GCM) 10K type strain sequencing project: providing services to taxonomists for standard genome sequencing and annotation.</title>
        <authorList>
            <consortium name="The Broad Institute Genomics Platform"/>
            <consortium name="The Broad Institute Genome Sequencing Center for Infectious Disease"/>
            <person name="Wu L."/>
            <person name="Ma J."/>
        </authorList>
    </citation>
    <scope>NUCLEOTIDE SEQUENCE [LARGE SCALE GENOMIC DNA]</scope>
    <source>
        <strain evidence="9">CGMCC 4.7152</strain>
    </source>
</reference>
<evidence type="ECO:0000313" key="9">
    <source>
        <dbReference type="Proteomes" id="UP001595912"/>
    </source>
</evidence>